<evidence type="ECO:0000313" key="1">
    <source>
        <dbReference type="EMBL" id="PJI93326.1"/>
    </source>
</evidence>
<organism evidence="1 2">
    <name type="scientific">Luteimicrobium subarcticum</name>
    <dbReference type="NCBI Taxonomy" id="620910"/>
    <lineage>
        <taxon>Bacteria</taxon>
        <taxon>Bacillati</taxon>
        <taxon>Actinomycetota</taxon>
        <taxon>Actinomycetes</taxon>
        <taxon>Micrococcales</taxon>
        <taxon>Luteimicrobium</taxon>
    </lineage>
</organism>
<accession>A0A2M8WR42</accession>
<comment type="caution">
    <text evidence="1">The sequence shown here is derived from an EMBL/GenBank/DDBJ whole genome shotgun (WGS) entry which is preliminary data.</text>
</comment>
<gene>
    <name evidence="1" type="ORF">CLV34_1895</name>
</gene>
<sequence>MPLNADELLSGPRGRRLCLEVALRTDRAADCPSGALGSRATPERVADLLGALGPFDVDAATLADALDVAVATSRCWQDPDGEDVLAARPDVRAALRPAAQAVVGCGASSWWSAPLDRTDQWRVRFDGHAEAALQARGSATDDVLAAWRAEALETEAQFRAVDGIMVSQPPDPADAPGWAAVGGLPVHGPWWSIPPTALLGSTRPWSAGRAPGPATTGPVGLSLVEDAWNEDDATAVRVSVTPGARVLEIDGADAWADLCRRYPLDVSASRRTVWLEATGRDGRWLVPDWSRVARDVDAVHLTVAGYLATVGRAVDVGDGWATVLAGWDPDRTSWFRGASLDEAVTQRWHLDREVGWLRAEG</sequence>
<protein>
    <submittedName>
        <fullName evidence="1">Uncharacterized protein</fullName>
    </submittedName>
</protein>
<name>A0A2M8WR42_9MICO</name>
<evidence type="ECO:0000313" key="2">
    <source>
        <dbReference type="Proteomes" id="UP000231586"/>
    </source>
</evidence>
<proteinExistence type="predicted"/>
<dbReference type="AlphaFoldDB" id="A0A2M8WR42"/>
<dbReference type="RefSeq" id="WP_100350041.1">
    <property type="nucleotide sequence ID" value="NZ_PGTZ01000008.1"/>
</dbReference>
<dbReference type="EMBL" id="PGTZ01000008">
    <property type="protein sequence ID" value="PJI93326.1"/>
    <property type="molecule type" value="Genomic_DNA"/>
</dbReference>
<dbReference type="Proteomes" id="UP000231586">
    <property type="component" value="Unassembled WGS sequence"/>
</dbReference>
<dbReference type="OrthoDB" id="4700192at2"/>
<reference evidence="1 2" key="1">
    <citation type="submission" date="2017-11" db="EMBL/GenBank/DDBJ databases">
        <title>Genomic Encyclopedia of Archaeal and Bacterial Type Strains, Phase II (KMG-II): From Individual Species to Whole Genera.</title>
        <authorList>
            <person name="Goeker M."/>
        </authorList>
    </citation>
    <scope>NUCLEOTIDE SEQUENCE [LARGE SCALE GENOMIC DNA]</scope>
    <source>
        <strain evidence="1 2">DSM 22413</strain>
    </source>
</reference>
<keyword evidence="2" id="KW-1185">Reference proteome</keyword>